<protein>
    <submittedName>
        <fullName evidence="5">Putative zinc-type alcohol dehydrogenase-like protein YjmD</fullName>
        <ecNumber evidence="5">1.-.-.-</ecNumber>
    </submittedName>
</protein>
<evidence type="ECO:0000256" key="1">
    <source>
        <dbReference type="ARBA" id="ARBA00022723"/>
    </source>
</evidence>
<organism evidence="5">
    <name type="scientific">Anaerostipes caccae</name>
    <dbReference type="NCBI Taxonomy" id="105841"/>
    <lineage>
        <taxon>Bacteria</taxon>
        <taxon>Bacillati</taxon>
        <taxon>Bacillota</taxon>
        <taxon>Clostridia</taxon>
        <taxon>Lachnospirales</taxon>
        <taxon>Lachnospiraceae</taxon>
        <taxon>Anaerostipes</taxon>
    </lineage>
</organism>
<dbReference type="RefSeq" id="WP_006567409.1">
    <property type="nucleotide sequence ID" value="NZ_CACRSQ010000007.1"/>
</dbReference>
<gene>
    <name evidence="5" type="primary">yjmD_2</name>
    <name evidence="5" type="ORF">ACLFYP115_02634</name>
</gene>
<feature type="domain" description="Enoyl reductase (ER)" evidence="4">
    <location>
        <begin position="10"/>
        <end position="335"/>
    </location>
</feature>
<dbReference type="AlphaFoldDB" id="A0A6N2VL94"/>
<dbReference type="InterPro" id="IPR020843">
    <property type="entry name" value="ER"/>
</dbReference>
<evidence type="ECO:0000256" key="3">
    <source>
        <dbReference type="ARBA" id="ARBA00023002"/>
    </source>
</evidence>
<dbReference type="PANTHER" id="PTHR43401">
    <property type="entry name" value="L-THREONINE 3-DEHYDROGENASE"/>
    <property type="match status" value="1"/>
</dbReference>
<evidence type="ECO:0000259" key="4">
    <source>
        <dbReference type="SMART" id="SM00829"/>
    </source>
</evidence>
<dbReference type="GO" id="GO:0016491">
    <property type="term" value="F:oxidoreductase activity"/>
    <property type="evidence" value="ECO:0007669"/>
    <property type="project" value="UniProtKB-KW"/>
</dbReference>
<dbReference type="InterPro" id="IPR050129">
    <property type="entry name" value="Zn_alcohol_dh"/>
</dbReference>
<reference evidence="5" key="1">
    <citation type="submission" date="2019-11" db="EMBL/GenBank/DDBJ databases">
        <authorList>
            <person name="Feng L."/>
        </authorList>
    </citation>
    <scope>NUCLEOTIDE SEQUENCE</scope>
    <source>
        <strain evidence="5">AcaccaeLFYP115</strain>
    </source>
</reference>
<dbReference type="EMBL" id="CACRSQ010000007">
    <property type="protein sequence ID" value="VYT31325.1"/>
    <property type="molecule type" value="Genomic_DNA"/>
</dbReference>
<dbReference type="SUPFAM" id="SSF50129">
    <property type="entry name" value="GroES-like"/>
    <property type="match status" value="1"/>
</dbReference>
<sequence>MKRRIAKLTGPKTFEFFEEDLPELKSDEILLKMVSAGLCHSDIPAYMGTSAMGRNPLGYEDVVKPHYPMGIGHEPTAVVEAVGNAVTKFKPGDRVTGVTSECMATHKIIREEERILRVPEMDKPFECCLGEPMMCVANIVQAAKPAFGDHVAVIGCGFMGLLTIAGLKNDRLGSLTAVDLVDGRLAVAGEYGADHTVNPAKESLEEAMMKITRGKGFDVIVEITGSLRGLASALSISRISGRAKILLPSMYTRNEVFTQKMAYHMMYRSPILHVVHPWYCEDYMDTLEKAVSAYKKGIFPTDRLITHRIPFEEISRGFELLENNPEEYVKGIIVFD</sequence>
<dbReference type="Pfam" id="PF08240">
    <property type="entry name" value="ADH_N"/>
    <property type="match status" value="1"/>
</dbReference>
<dbReference type="SMART" id="SM00829">
    <property type="entry name" value="PKS_ER"/>
    <property type="match status" value="1"/>
</dbReference>
<dbReference type="InterPro" id="IPR013149">
    <property type="entry name" value="ADH-like_C"/>
</dbReference>
<name>A0A6N2VL94_9FIRM</name>
<keyword evidence="3 5" id="KW-0560">Oxidoreductase</keyword>
<evidence type="ECO:0000313" key="5">
    <source>
        <dbReference type="EMBL" id="VYT31325.1"/>
    </source>
</evidence>
<dbReference type="GO" id="GO:0046872">
    <property type="term" value="F:metal ion binding"/>
    <property type="evidence" value="ECO:0007669"/>
    <property type="project" value="UniProtKB-KW"/>
</dbReference>
<keyword evidence="1" id="KW-0479">Metal-binding</keyword>
<dbReference type="Pfam" id="PF00107">
    <property type="entry name" value="ADH_zinc_N"/>
    <property type="match status" value="1"/>
</dbReference>
<dbReference type="InterPro" id="IPR036291">
    <property type="entry name" value="NAD(P)-bd_dom_sf"/>
</dbReference>
<dbReference type="Gene3D" id="3.90.180.10">
    <property type="entry name" value="Medium-chain alcohol dehydrogenases, catalytic domain"/>
    <property type="match status" value="2"/>
</dbReference>
<dbReference type="SUPFAM" id="SSF51735">
    <property type="entry name" value="NAD(P)-binding Rossmann-fold domains"/>
    <property type="match status" value="1"/>
</dbReference>
<dbReference type="EC" id="1.-.-.-" evidence="5"/>
<dbReference type="PANTHER" id="PTHR43401:SF2">
    <property type="entry name" value="L-THREONINE 3-DEHYDROGENASE"/>
    <property type="match status" value="1"/>
</dbReference>
<dbReference type="InterPro" id="IPR013154">
    <property type="entry name" value="ADH-like_N"/>
</dbReference>
<proteinExistence type="predicted"/>
<dbReference type="InterPro" id="IPR011032">
    <property type="entry name" value="GroES-like_sf"/>
</dbReference>
<dbReference type="Gene3D" id="3.40.50.720">
    <property type="entry name" value="NAD(P)-binding Rossmann-like Domain"/>
    <property type="match status" value="1"/>
</dbReference>
<accession>A0A6N2VL94</accession>
<keyword evidence="2" id="KW-0862">Zinc</keyword>
<evidence type="ECO:0000256" key="2">
    <source>
        <dbReference type="ARBA" id="ARBA00022833"/>
    </source>
</evidence>